<dbReference type="SUPFAM" id="SSF48452">
    <property type="entry name" value="TPR-like"/>
    <property type="match status" value="1"/>
</dbReference>
<proteinExistence type="inferred from homology"/>
<dbReference type="CDD" id="cd08977">
    <property type="entry name" value="SusD"/>
    <property type="match status" value="1"/>
</dbReference>
<dbReference type="STRING" id="1334022.SAMN04487907_10764"/>
<comment type="subcellular location">
    <subcellularLocation>
        <location evidence="1">Cell outer membrane</location>
    </subcellularLocation>
</comment>
<dbReference type="InterPro" id="IPR033985">
    <property type="entry name" value="SusD-like_N"/>
</dbReference>
<dbReference type="Gene3D" id="1.10.3780.10">
    <property type="entry name" value="SusD-like"/>
    <property type="match status" value="1"/>
</dbReference>
<dbReference type="RefSeq" id="WP_092543774.1">
    <property type="nucleotide sequence ID" value="NZ_FOKV01000007.1"/>
</dbReference>
<dbReference type="Pfam" id="PF14322">
    <property type="entry name" value="SusD-like_3"/>
    <property type="match status" value="1"/>
</dbReference>
<evidence type="ECO:0000256" key="1">
    <source>
        <dbReference type="ARBA" id="ARBA00004442"/>
    </source>
</evidence>
<gene>
    <name evidence="8" type="ORF">SAMN04487907_10764</name>
</gene>
<dbReference type="GO" id="GO:0009279">
    <property type="term" value="C:cell outer membrane"/>
    <property type="evidence" value="ECO:0007669"/>
    <property type="project" value="UniProtKB-SubCell"/>
</dbReference>
<organism evidence="8 9">
    <name type="scientific">Zunongwangia mangrovi</name>
    <dbReference type="NCBI Taxonomy" id="1334022"/>
    <lineage>
        <taxon>Bacteria</taxon>
        <taxon>Pseudomonadati</taxon>
        <taxon>Bacteroidota</taxon>
        <taxon>Flavobacteriia</taxon>
        <taxon>Flavobacteriales</taxon>
        <taxon>Flavobacteriaceae</taxon>
        <taxon>Zunongwangia</taxon>
    </lineage>
</organism>
<keyword evidence="4" id="KW-0472">Membrane</keyword>
<reference evidence="9" key="1">
    <citation type="submission" date="2016-10" db="EMBL/GenBank/DDBJ databases">
        <authorList>
            <person name="Varghese N."/>
            <person name="Submissions S."/>
        </authorList>
    </citation>
    <scope>NUCLEOTIDE SEQUENCE [LARGE SCALE GENOMIC DNA]</scope>
    <source>
        <strain evidence="9">DSM 24499</strain>
    </source>
</reference>
<name>A0A1I1LFR0_9FLAO</name>
<feature type="domain" description="RagB/SusD" evidence="6">
    <location>
        <begin position="274"/>
        <end position="541"/>
    </location>
</feature>
<evidence type="ECO:0000313" key="8">
    <source>
        <dbReference type="EMBL" id="SFC68330.1"/>
    </source>
</evidence>
<evidence type="ECO:0000256" key="5">
    <source>
        <dbReference type="ARBA" id="ARBA00023237"/>
    </source>
</evidence>
<evidence type="ECO:0000256" key="3">
    <source>
        <dbReference type="ARBA" id="ARBA00022729"/>
    </source>
</evidence>
<dbReference type="Pfam" id="PF07980">
    <property type="entry name" value="SusD_RagB"/>
    <property type="match status" value="1"/>
</dbReference>
<dbReference type="Proteomes" id="UP000199438">
    <property type="component" value="Unassembled WGS sequence"/>
</dbReference>
<protein>
    <submittedName>
        <fullName evidence="8">Starch-binding associating with outer membrane</fullName>
    </submittedName>
</protein>
<dbReference type="Gene3D" id="1.25.40.390">
    <property type="match status" value="1"/>
</dbReference>
<evidence type="ECO:0000256" key="2">
    <source>
        <dbReference type="ARBA" id="ARBA00006275"/>
    </source>
</evidence>
<evidence type="ECO:0000259" key="7">
    <source>
        <dbReference type="Pfam" id="PF14322"/>
    </source>
</evidence>
<accession>A0A1I1LFR0</accession>
<evidence type="ECO:0000313" key="9">
    <source>
        <dbReference type="Proteomes" id="UP000199438"/>
    </source>
</evidence>
<keyword evidence="3" id="KW-0732">Signal</keyword>
<sequence length="541" mass="61527">MKFNNRILIAILVLSLIFIWGCTELEDRNYSTIVSEEFVPEGEDVAALVGAAYVPWRSTMLEWNGIWRTQEVTADGFIIPGRPNGWVDGGIYKRLHQHEWFADDDPVNQAWNRTYGGITNCNRLIYQIEEGLIPFTEDERISTLAELRVLRASYYYLLLDLFGNVPIETEYDVPEGYSPEQNSRQEVYDFVVGEITENVDNLSEDSGVEMYGRFNKWAAYTLLAKVYLNAEVYTGTPQWQNCIDACQEVIDSGLYNLEENQKNNFVVENQNSREIIFALALDEVYTDNWNAFDLHMQTLQPANQSTYNLLQTPWGGICATPQFISSFDPDDSRLIDNFIFGQQYSSAGDPLTVQLGAFNGEPLNYINEVPSIDRSEAIHGYRLGKFEIAQGATNVLSNDFPVFRYADILLMKAESLLRSGSSDEAAQIVTSVRERSFRDTPEKAEVTGAELMGGSTYDYGLRNENTSTNEGGDDIAYGRFLDELGWEFHQEGHRRQDMIRFGAFSQKSWFSHSASENYRTLYPIPQPALNSNTNLEQNPGY</sequence>
<keyword evidence="9" id="KW-1185">Reference proteome</keyword>
<dbReference type="AlphaFoldDB" id="A0A1I1LFR0"/>
<dbReference type="OrthoDB" id="5694214at2"/>
<evidence type="ECO:0000259" key="6">
    <source>
        <dbReference type="Pfam" id="PF07980"/>
    </source>
</evidence>
<dbReference type="Gene3D" id="1.25.40.10">
    <property type="entry name" value="Tetratricopeptide repeat domain"/>
    <property type="match status" value="1"/>
</dbReference>
<feature type="domain" description="SusD-like N-terminal" evidence="7">
    <location>
        <begin position="93"/>
        <end position="228"/>
    </location>
</feature>
<comment type="similarity">
    <text evidence="2">Belongs to the SusD family.</text>
</comment>
<keyword evidence="5" id="KW-0998">Cell outer membrane</keyword>
<evidence type="ECO:0000256" key="4">
    <source>
        <dbReference type="ARBA" id="ARBA00023136"/>
    </source>
</evidence>
<dbReference type="EMBL" id="FOKV01000007">
    <property type="protein sequence ID" value="SFC68330.1"/>
    <property type="molecule type" value="Genomic_DNA"/>
</dbReference>
<dbReference type="InterPro" id="IPR012944">
    <property type="entry name" value="SusD_RagB_dom"/>
</dbReference>
<dbReference type="InterPro" id="IPR011990">
    <property type="entry name" value="TPR-like_helical_dom_sf"/>
</dbReference>